<reference evidence="2 3" key="1">
    <citation type="submission" date="2019-07" db="EMBL/GenBank/DDBJ databases">
        <title>Hymenobacter sp. straun FUR1 Genome sequencing and assembly.</title>
        <authorList>
            <person name="Chhetri G."/>
        </authorList>
    </citation>
    <scope>NUCLEOTIDE SEQUENCE [LARGE SCALE GENOMIC DNA]</scope>
    <source>
        <strain evidence="2 3">Fur1</strain>
    </source>
</reference>
<evidence type="ECO:0000313" key="2">
    <source>
        <dbReference type="EMBL" id="TVT39599.1"/>
    </source>
</evidence>
<evidence type="ECO:0000256" key="1">
    <source>
        <dbReference type="SAM" id="Phobius"/>
    </source>
</evidence>
<keyword evidence="3" id="KW-1185">Reference proteome</keyword>
<dbReference type="AlphaFoldDB" id="A0A558BSY8"/>
<sequence length="70" mass="7561">MTVLFSALISIAISWYWALAVVVIAAVSFAALLNCLFTWVFLGNRIKLMFWLMVAGTVVGAIAIGLDALL</sequence>
<keyword evidence="1" id="KW-0812">Transmembrane</keyword>
<feature type="transmembrane region" description="Helical" evidence="1">
    <location>
        <begin position="48"/>
        <end position="66"/>
    </location>
</feature>
<evidence type="ECO:0000313" key="3">
    <source>
        <dbReference type="Proteomes" id="UP000317624"/>
    </source>
</evidence>
<proteinExistence type="predicted"/>
<dbReference type="EMBL" id="VMRJ01000004">
    <property type="protein sequence ID" value="TVT39599.1"/>
    <property type="molecule type" value="Genomic_DNA"/>
</dbReference>
<protein>
    <submittedName>
        <fullName evidence="2">Uncharacterized protein</fullName>
    </submittedName>
</protein>
<comment type="caution">
    <text evidence="2">The sequence shown here is derived from an EMBL/GenBank/DDBJ whole genome shotgun (WGS) entry which is preliminary data.</text>
</comment>
<organism evidence="2 3">
    <name type="scientific">Hymenobacter setariae</name>
    <dbReference type="NCBI Taxonomy" id="2594794"/>
    <lineage>
        <taxon>Bacteria</taxon>
        <taxon>Pseudomonadati</taxon>
        <taxon>Bacteroidota</taxon>
        <taxon>Cytophagia</taxon>
        <taxon>Cytophagales</taxon>
        <taxon>Hymenobacteraceae</taxon>
        <taxon>Hymenobacter</taxon>
    </lineage>
</organism>
<feature type="transmembrane region" description="Helical" evidence="1">
    <location>
        <begin position="15"/>
        <end position="41"/>
    </location>
</feature>
<dbReference type="Proteomes" id="UP000317624">
    <property type="component" value="Unassembled WGS sequence"/>
</dbReference>
<gene>
    <name evidence="2" type="ORF">FNT36_18325</name>
</gene>
<name>A0A558BSY8_9BACT</name>
<dbReference type="RefSeq" id="WP_144850624.1">
    <property type="nucleotide sequence ID" value="NZ_VMRJ01000004.1"/>
</dbReference>
<keyword evidence="1" id="KW-0472">Membrane</keyword>
<keyword evidence="1" id="KW-1133">Transmembrane helix</keyword>
<accession>A0A558BSY8</accession>